<proteinExistence type="predicted"/>
<dbReference type="OrthoDB" id="18959at2759"/>
<keyword evidence="1" id="KW-0175">Coiled coil</keyword>
<dbReference type="Proteomes" id="UP000239560">
    <property type="component" value="Unassembled WGS sequence"/>
</dbReference>
<evidence type="ECO:0000313" key="3">
    <source>
        <dbReference type="EMBL" id="PRQ76054.1"/>
    </source>
</evidence>
<evidence type="ECO:0000256" key="1">
    <source>
        <dbReference type="SAM" id="Coils"/>
    </source>
</evidence>
<gene>
    <name evidence="3" type="ORF">AAT19DRAFT_13076</name>
</gene>
<sequence length="442" mass="49891">MSRLGRGVDARFALLLSLVLLMQCLRRPFSRKASLELLSLILIAALLRSRAANWSSSPRASPVPPPRAMASTDSNTALFEQTKALLTTFAQHPLESTRLVSSIPVRDLSHLAHRQNDTENYTRWTQGATDVTAVTGVSEDGLLMDSADRERIGEDLRLFKEYISNLKFAYLESCAKLEFVNHILDADGYKPVLKEENDQLEERRAQAKAALKERKQRVNELEALIRSEAEALDQELQRRTREAEHADRLMRECEAMETEIAMLKNKRSPTERLTIDQIAQTLEAQELELVQIGQRTKQCDDEMKTLKPRIKASKISIERYSNTAKQLRREQEERDAKGVQDERAEKGCEWIDTTATLYKSLLGIHNAYAVGSPPSALVFEYGSAQAEKGDLRRLNVEMGPDGKMVDAKILASSDDISDIVQAHLASQDVRALVQEVRTRFGW</sequence>
<dbReference type="PANTHER" id="PTHR37329">
    <property type="entry name" value="KINETOCHORE PROTEIN SOS7"/>
    <property type="match status" value="1"/>
</dbReference>
<evidence type="ECO:0000259" key="2">
    <source>
        <dbReference type="Pfam" id="PF20882"/>
    </source>
</evidence>
<organism evidence="3 4">
    <name type="scientific">Rhodotorula toruloides</name>
    <name type="common">Yeast</name>
    <name type="synonym">Rhodosporidium toruloides</name>
    <dbReference type="NCBI Taxonomy" id="5286"/>
    <lineage>
        <taxon>Eukaryota</taxon>
        <taxon>Fungi</taxon>
        <taxon>Dikarya</taxon>
        <taxon>Basidiomycota</taxon>
        <taxon>Pucciniomycotina</taxon>
        <taxon>Microbotryomycetes</taxon>
        <taxon>Sporidiobolales</taxon>
        <taxon>Sporidiobolaceae</taxon>
        <taxon>Rhodotorula</taxon>
    </lineage>
</organism>
<feature type="coiled-coil region" evidence="1">
    <location>
        <begin position="310"/>
        <end position="337"/>
    </location>
</feature>
<dbReference type="AlphaFoldDB" id="A0A2T0ADI6"/>
<dbReference type="GO" id="GO:0034501">
    <property type="term" value="P:protein localization to kinetochore"/>
    <property type="evidence" value="ECO:0007669"/>
    <property type="project" value="InterPro"/>
</dbReference>
<dbReference type="GO" id="GO:0000776">
    <property type="term" value="C:kinetochore"/>
    <property type="evidence" value="ECO:0007669"/>
    <property type="project" value="InterPro"/>
</dbReference>
<feature type="domain" description="Kinetochore protein Sos7 coiled-coil" evidence="2">
    <location>
        <begin position="161"/>
        <end position="235"/>
    </location>
</feature>
<accession>A0A2T0ADI6</accession>
<dbReference type="InterPro" id="IPR048781">
    <property type="entry name" value="Sos7_CC"/>
</dbReference>
<dbReference type="PANTHER" id="PTHR37329:SF1">
    <property type="entry name" value="KINETOCHORE PROTEIN SOS7"/>
    <property type="match status" value="1"/>
</dbReference>
<dbReference type="Pfam" id="PF20882">
    <property type="entry name" value="Sos7"/>
    <property type="match status" value="1"/>
</dbReference>
<protein>
    <recommendedName>
        <fullName evidence="2">Kinetochore protein Sos7 coiled-coil domain-containing protein</fullName>
    </recommendedName>
</protein>
<name>A0A2T0ADI6_RHOTO</name>
<dbReference type="GO" id="GO:0051315">
    <property type="term" value="P:attachment of mitotic spindle microtubules to kinetochore"/>
    <property type="evidence" value="ECO:0007669"/>
    <property type="project" value="TreeGrafter"/>
</dbReference>
<feature type="coiled-coil region" evidence="1">
    <location>
        <begin position="190"/>
        <end position="266"/>
    </location>
</feature>
<comment type="caution">
    <text evidence="3">The sequence shown here is derived from an EMBL/GenBank/DDBJ whole genome shotgun (WGS) entry which is preliminary data.</text>
</comment>
<reference evidence="3 4" key="1">
    <citation type="journal article" date="2018" name="Elife">
        <title>Functional genomics of lipid metabolism in the oleaginous yeast Rhodosporidium toruloides.</title>
        <authorList>
            <person name="Coradetti S.T."/>
            <person name="Pinel D."/>
            <person name="Geiselman G."/>
            <person name="Ito M."/>
            <person name="Mondo S."/>
            <person name="Reilly M.C."/>
            <person name="Cheng Y.F."/>
            <person name="Bauer S."/>
            <person name="Grigoriev I."/>
            <person name="Gladden J.M."/>
            <person name="Simmons B.A."/>
            <person name="Brem R."/>
            <person name="Arkin A.P."/>
            <person name="Skerker J.M."/>
        </authorList>
    </citation>
    <scope>NUCLEOTIDE SEQUENCE [LARGE SCALE GENOMIC DNA]</scope>
    <source>
        <strain evidence="3 4">NBRC 0880</strain>
    </source>
</reference>
<dbReference type="InterPro" id="IPR037475">
    <property type="entry name" value="Sos7"/>
</dbReference>
<dbReference type="EMBL" id="LCTV02000003">
    <property type="protein sequence ID" value="PRQ76054.1"/>
    <property type="molecule type" value="Genomic_DNA"/>
</dbReference>
<evidence type="ECO:0000313" key="4">
    <source>
        <dbReference type="Proteomes" id="UP000239560"/>
    </source>
</evidence>